<gene>
    <name evidence="3" type="ORF">POM88_041762</name>
</gene>
<keyword evidence="4" id="KW-1185">Reference proteome</keyword>
<organism evidence="3 4">
    <name type="scientific">Heracleum sosnowskyi</name>
    <dbReference type="NCBI Taxonomy" id="360622"/>
    <lineage>
        <taxon>Eukaryota</taxon>
        <taxon>Viridiplantae</taxon>
        <taxon>Streptophyta</taxon>
        <taxon>Embryophyta</taxon>
        <taxon>Tracheophyta</taxon>
        <taxon>Spermatophyta</taxon>
        <taxon>Magnoliopsida</taxon>
        <taxon>eudicotyledons</taxon>
        <taxon>Gunneridae</taxon>
        <taxon>Pentapetalae</taxon>
        <taxon>asterids</taxon>
        <taxon>campanulids</taxon>
        <taxon>Apiales</taxon>
        <taxon>Apiaceae</taxon>
        <taxon>Apioideae</taxon>
        <taxon>apioid superclade</taxon>
        <taxon>Tordylieae</taxon>
        <taxon>Tordyliinae</taxon>
        <taxon>Heracleum</taxon>
    </lineage>
</organism>
<evidence type="ECO:0000313" key="4">
    <source>
        <dbReference type="Proteomes" id="UP001237642"/>
    </source>
</evidence>
<dbReference type="EMBL" id="JAUIZM010000009">
    <property type="protein sequence ID" value="KAK1366201.1"/>
    <property type="molecule type" value="Genomic_DNA"/>
</dbReference>
<dbReference type="InterPro" id="IPR004902">
    <property type="entry name" value="Rhabdo_ncap_2"/>
</dbReference>
<reference evidence="3" key="1">
    <citation type="submission" date="2023-02" db="EMBL/GenBank/DDBJ databases">
        <title>Genome of toxic invasive species Heracleum sosnowskyi carries increased number of genes despite the absence of recent whole-genome duplications.</title>
        <authorList>
            <person name="Schelkunov M."/>
            <person name="Shtratnikova V."/>
            <person name="Makarenko M."/>
            <person name="Klepikova A."/>
            <person name="Omelchenko D."/>
            <person name="Novikova G."/>
            <person name="Obukhova E."/>
            <person name="Bogdanov V."/>
            <person name="Penin A."/>
            <person name="Logacheva M."/>
        </authorList>
    </citation>
    <scope>NUCLEOTIDE SEQUENCE</scope>
    <source>
        <strain evidence="3">Hsosn_3</strain>
        <tissue evidence="3">Leaf</tissue>
    </source>
</reference>
<evidence type="ECO:0000256" key="2">
    <source>
        <dbReference type="SAM" id="MobiDB-lite"/>
    </source>
</evidence>
<protein>
    <submittedName>
        <fullName evidence="3">Uncharacterized protein</fullName>
    </submittedName>
</protein>
<dbReference type="Proteomes" id="UP001237642">
    <property type="component" value="Unassembled WGS sequence"/>
</dbReference>
<accession>A0AAD8HFL3</accession>
<comment type="caution">
    <text evidence="3">The sequence shown here is derived from an EMBL/GenBank/DDBJ whole genome shotgun (WGS) entry which is preliminary data.</text>
</comment>
<reference evidence="3" key="2">
    <citation type="submission" date="2023-05" db="EMBL/GenBank/DDBJ databases">
        <authorList>
            <person name="Schelkunov M.I."/>
        </authorList>
    </citation>
    <scope>NUCLEOTIDE SEQUENCE</scope>
    <source>
        <strain evidence="3">Hsosn_3</strain>
        <tissue evidence="3">Leaf</tissue>
    </source>
</reference>
<proteinExistence type="predicted"/>
<sequence length="437" mass="50678">MDAATNELEYLRHLLAGMKRKRNTDNTESEAHFQQQQEDIPKNPNPIGVVPVANHDIGKRIQRFLSRPLKPMSNKYNDVPIIHGRVPSLETWTDLQPGARICYNLRRIEEVEELFTLGSQVFRAIQGNITAKAICQLMNLAYNLKDSAGEYCFGDISPELIKEDRDFDDVYYNPTLVTVRPLNTLTLTISHEEAEYNERVANGFCYLATSYMRLYTKSAVDYTRVEDQLRNQFTNFYDYALPFENFHPVPEAVNCIKSHINQDKTLRNTFYNLVYAGESVENGKQLKEFLYRSHISYTGMHSYVLFLKCMEAFKVTNNQLINVLRTPYFAAELNALEVIFNNLYGSSEQPEMQRQMWKYGRVFDSRFLNQLQTKKCAVFTAVLAHLYHSVIPARGNEDARNITKVRELSKDQHRLAKEYARIALTKISGEDKRNSRE</sequence>
<evidence type="ECO:0000256" key="1">
    <source>
        <dbReference type="ARBA" id="ARBA00004328"/>
    </source>
</evidence>
<comment type="subcellular location">
    <subcellularLocation>
        <location evidence="1">Virion</location>
    </subcellularLocation>
</comment>
<dbReference type="AlphaFoldDB" id="A0AAD8HFL3"/>
<feature type="region of interest" description="Disordered" evidence="2">
    <location>
        <begin position="22"/>
        <end position="45"/>
    </location>
</feature>
<evidence type="ECO:0000313" key="3">
    <source>
        <dbReference type="EMBL" id="KAK1366201.1"/>
    </source>
</evidence>
<dbReference type="Pfam" id="PF03216">
    <property type="entry name" value="Rhabdo_ncap_2"/>
    <property type="match status" value="1"/>
</dbReference>
<name>A0AAD8HFL3_9APIA</name>